<reference evidence="1" key="1">
    <citation type="submission" date="2022-08" db="EMBL/GenBank/DDBJ databases">
        <title>Catabolic pathway analysis in culturable SAR92 clade bacteria reveals their overlooked roles in DMSP degradation in coastal seas.</title>
        <authorList>
            <person name="He X."/>
            <person name="Zhang X."/>
            <person name="Zhang Y."/>
        </authorList>
    </citation>
    <scope>NUCLEOTIDE SEQUENCE</scope>
    <source>
        <strain evidence="1">H455</strain>
    </source>
</reference>
<gene>
    <name evidence="1" type="ORF">NYF23_09435</name>
</gene>
<evidence type="ECO:0000313" key="2">
    <source>
        <dbReference type="Proteomes" id="UP001059934"/>
    </source>
</evidence>
<keyword evidence="2" id="KW-1185">Reference proteome</keyword>
<evidence type="ECO:0000313" key="1">
    <source>
        <dbReference type="EMBL" id="UVW34244.1"/>
    </source>
</evidence>
<dbReference type="EMBL" id="CP103416">
    <property type="protein sequence ID" value="UVW34244.1"/>
    <property type="molecule type" value="Genomic_DNA"/>
</dbReference>
<name>A0ABY5TQ11_9GAMM</name>
<proteinExistence type="predicted"/>
<protein>
    <submittedName>
        <fullName evidence="1">Uncharacterized protein</fullName>
    </submittedName>
</protein>
<sequence length="817" mass="83775">MQYRSLLSSLSRISGLRQSNHFGAIFALSLSLILSACGGGGNAVTENSLTEPGSDGIAPTLLNVSIKQSKTRNGSADGTAKLGDSITVSFEASEGLMQPEVTIGGFAADVSGKIGDWTATREMTELDMDGMVDFTISYTDISGVEGVVGSATTDESAVEYCMEGCVEPEPITLVGTWKLEGAGVGPTAGDRGWFALSRSNADDLAARPCLFDDAFVFGADGTFANQMGDDTWVEGWQGAAADGCATPVAPHDGSIAAAYVYDEDASTLTLNGQGAHLGLAKVVSGSELGSSNEAPESVTYTVLTFDGEFLSVVVEAGDGVFWSYDLVKEQPSPFAGTWRLDGAGVGPTAGDRGWFSLSRSSADDLAARPCLFDDGFVFGAGGTFANQMGDATWVEGWQGAAADGCATPVAPHDGSITASFVYDEDAGTLTLTGQGAHLGLAKVVAGSELASSAAAPASVTYTVLTFDGDFLSVVVEAGDGVFWSYDLVKDQPSPLAGTWRLDGAGVGPTAGDRGWFALNRSNADDLAARPCLFDDGFVFGADGTFANQMGDATWVEGWQGAAADGCATPVAPHDGSIAASFVYDEDAGTLTLNGQGAHLGLAKVVAGSELASSAAAPASVTYTVSTFDGDFLSVVVEAGDGVFWSYDLVKDSDTAVAAPSILEGSWVLDGAGVGPTAGDRGWFALSRSNADDLAARPCLFDDVFVFGAGGTFANQMGDTTWVEAWQGAATDGCAAPVAPHDGSIAASFVYDEDASTVTLTGQGAHLGLAKVVNDLELASPSAAPESITYTVMTIESGFLSVVVEAGDGVFWSYDFTK</sequence>
<organism evidence="1 2">
    <name type="scientific">SAR92 clade bacterium H455</name>
    <dbReference type="NCBI Taxonomy" id="2974818"/>
    <lineage>
        <taxon>Bacteria</taxon>
        <taxon>Pseudomonadati</taxon>
        <taxon>Pseudomonadota</taxon>
        <taxon>Gammaproteobacteria</taxon>
        <taxon>Cellvibrionales</taxon>
        <taxon>Porticoccaceae</taxon>
        <taxon>SAR92 clade</taxon>
    </lineage>
</organism>
<accession>A0ABY5TQ11</accession>
<dbReference type="Proteomes" id="UP001059934">
    <property type="component" value="Chromosome"/>
</dbReference>